<proteinExistence type="predicted"/>
<sequence length="16" mass="1697">MFLIKSLCPGASVMVT</sequence>
<accession>A0A9X9LM58</accession>
<dbReference type="EMBL" id="CYRY02007665">
    <property type="protein sequence ID" value="VCW76629.1"/>
    <property type="molecule type" value="Genomic_DNA"/>
</dbReference>
<evidence type="ECO:0000313" key="1">
    <source>
        <dbReference type="EMBL" id="VCW76629.1"/>
    </source>
</evidence>
<evidence type="ECO:0000313" key="2">
    <source>
        <dbReference type="Proteomes" id="UP000269945"/>
    </source>
</evidence>
<name>A0A9X9LM58_GULGU</name>
<comment type="caution">
    <text evidence="1">The sequence shown here is derived from an EMBL/GenBank/DDBJ whole genome shotgun (WGS) entry which is preliminary data.</text>
</comment>
<gene>
    <name evidence="1" type="ORF">BN2614_LOCUS1</name>
</gene>
<dbReference type="Proteomes" id="UP000269945">
    <property type="component" value="Unassembled WGS sequence"/>
</dbReference>
<organism evidence="1 2">
    <name type="scientific">Gulo gulo</name>
    <name type="common">Wolverine</name>
    <name type="synonym">Gluton</name>
    <dbReference type="NCBI Taxonomy" id="48420"/>
    <lineage>
        <taxon>Eukaryota</taxon>
        <taxon>Metazoa</taxon>
        <taxon>Chordata</taxon>
        <taxon>Craniata</taxon>
        <taxon>Vertebrata</taxon>
        <taxon>Euteleostomi</taxon>
        <taxon>Mammalia</taxon>
        <taxon>Eutheria</taxon>
        <taxon>Laurasiatheria</taxon>
        <taxon>Carnivora</taxon>
        <taxon>Caniformia</taxon>
        <taxon>Musteloidea</taxon>
        <taxon>Mustelidae</taxon>
        <taxon>Guloninae</taxon>
        <taxon>Gulo</taxon>
    </lineage>
</organism>
<reference evidence="1 2" key="1">
    <citation type="submission" date="2018-10" db="EMBL/GenBank/DDBJ databases">
        <authorList>
            <person name="Ekblom R."/>
            <person name="Jareborg N."/>
        </authorList>
    </citation>
    <scope>NUCLEOTIDE SEQUENCE [LARGE SCALE GENOMIC DNA]</scope>
    <source>
        <tissue evidence="1">Muscle</tissue>
    </source>
</reference>
<protein>
    <submittedName>
        <fullName evidence="1">Uncharacterized protein</fullName>
    </submittedName>
</protein>
<keyword evidence="2" id="KW-1185">Reference proteome</keyword>
<dbReference type="AlphaFoldDB" id="A0A9X9LM58"/>